<feature type="region of interest" description="Disordered" evidence="1">
    <location>
        <begin position="627"/>
        <end position="654"/>
    </location>
</feature>
<evidence type="ECO:0000313" key="3">
    <source>
        <dbReference type="EMBL" id="CAB4161300.1"/>
    </source>
</evidence>
<organism evidence="2">
    <name type="scientific">uncultured Caudovirales phage</name>
    <dbReference type="NCBI Taxonomy" id="2100421"/>
    <lineage>
        <taxon>Viruses</taxon>
        <taxon>Duplodnaviria</taxon>
        <taxon>Heunggongvirae</taxon>
        <taxon>Uroviricota</taxon>
        <taxon>Caudoviricetes</taxon>
        <taxon>Peduoviridae</taxon>
        <taxon>Maltschvirus</taxon>
        <taxon>Maltschvirus maltsch</taxon>
    </lineage>
</organism>
<evidence type="ECO:0000256" key="1">
    <source>
        <dbReference type="SAM" id="MobiDB-lite"/>
    </source>
</evidence>
<accession>A0A6J5MLX7</accession>
<gene>
    <name evidence="2" type="ORF">UFOVP503_47</name>
    <name evidence="3" type="ORF">UFOVP763_41</name>
</gene>
<sequence length="654" mass="69824">MAVNPNISLAVKGPEFADPMALYGKLAAIQGAQSQNQLAQYQLATAQRAEARDVARTNALAAAGTDEASIANALLKSGDIKGYSDFMKAGAERKTALLTQQKTQSELLDSSLKRARSFLDTIDPLDPDAPNQYIAWHEANHKDPIIGPVLAARGVTADQARARINQAIQQGPQAFANLLNQSKLGTEEFIKQNAPKITPQDLGGSTRLIQSPGLGGPATVVQGSVANKTPTITEDQRANEVVYIDVGNQLVPVNKLTGRPVENMQPTAKNLSPGQQQEVEYKDVGDKLVPVYKFNGQPVPGMQPIEKNLTPAQQKEIEYKDVGDKLIPVYKFNGQPVPGMQPIEKNLTPGDQQRALEVDYKDVGDKLVPVYKISGQPVEGAKAISKGLSPRDALQLDKIEWKSDGAQLIPFNYKGNRLNLPAIPLKASPDAAQSNKLAREKFEWEKANPGMTIKDAEDGSMLAINNKTGVATPVRMVNGALVAGKGKGLTESQGNATMFGMRMVEADNALRALEDAGVTDTGKVRTGVSGTAAALPLVGAALAKGVDNIFDVLPEFMAGLSPEQKRTLQARVNFITAVLRKESGASISPSEFETAEKIYFPKTGDSAAEIAQKQKTRKTVIEGMKVQAGPGASEINKRGGAGSAQVDTSNPLLR</sequence>
<feature type="compositionally biased region" description="Polar residues" evidence="1">
    <location>
        <begin position="645"/>
        <end position="654"/>
    </location>
</feature>
<reference evidence="2" key="1">
    <citation type="submission" date="2020-04" db="EMBL/GenBank/DDBJ databases">
        <authorList>
            <person name="Chiriac C."/>
            <person name="Salcher M."/>
            <person name="Ghai R."/>
            <person name="Kavagutti S V."/>
        </authorList>
    </citation>
    <scope>NUCLEOTIDE SEQUENCE</scope>
</reference>
<proteinExistence type="predicted"/>
<name>A0A6J5MLX7_9CAUD</name>
<protein>
    <submittedName>
        <fullName evidence="2">Uncharacterized protein</fullName>
    </submittedName>
</protein>
<dbReference type="EMBL" id="LR796707">
    <property type="protein sequence ID" value="CAB4161300.1"/>
    <property type="molecule type" value="Genomic_DNA"/>
</dbReference>
<evidence type="ECO:0000313" key="2">
    <source>
        <dbReference type="EMBL" id="CAB4146647.1"/>
    </source>
</evidence>
<dbReference type="EMBL" id="LR796471">
    <property type="protein sequence ID" value="CAB4146647.1"/>
    <property type="molecule type" value="Genomic_DNA"/>
</dbReference>